<dbReference type="InterPro" id="IPR003691">
    <property type="entry name" value="FluC"/>
</dbReference>
<evidence type="ECO:0000256" key="6">
    <source>
        <dbReference type="ARBA" id="ARBA00023303"/>
    </source>
</evidence>
<proteinExistence type="inferred from homology"/>
<dbReference type="Pfam" id="PF02537">
    <property type="entry name" value="CRCB"/>
    <property type="match status" value="1"/>
</dbReference>
<sequence>MLTTLLLVSIGGGTGAFLRFIIGEFLTLHYKWSRCFTVIACINIVGSTVLGVAVAAKPSSVFELFILYFCGGFTTFSTFSLEALQGFLDKEWIKGISYIIVTVIGSMLGFGLGFVILF</sequence>
<keyword evidence="4 10" id="KW-1133">Transmembrane helix</keyword>
<feature type="binding site" evidence="10">
    <location>
        <position position="71"/>
    </location>
    <ligand>
        <name>Na(+)</name>
        <dbReference type="ChEBI" id="CHEBI:29101"/>
        <note>structural</note>
    </ligand>
</feature>
<evidence type="ECO:0000256" key="3">
    <source>
        <dbReference type="ARBA" id="ARBA00022692"/>
    </source>
</evidence>
<accession>A0A9D5DSB8</accession>
<name>A0A9D5DSB8_9BACI</name>
<evidence type="ECO:0000256" key="4">
    <source>
        <dbReference type="ARBA" id="ARBA00022989"/>
    </source>
</evidence>
<feature type="transmembrane region" description="Helical" evidence="10">
    <location>
        <begin position="62"/>
        <end position="84"/>
    </location>
</feature>
<dbReference type="EMBL" id="LJJD01000021">
    <property type="protein sequence ID" value="KQL57151.1"/>
    <property type="molecule type" value="Genomic_DNA"/>
</dbReference>
<comment type="catalytic activity">
    <reaction evidence="8">
        <text>fluoride(in) = fluoride(out)</text>
        <dbReference type="Rhea" id="RHEA:76159"/>
        <dbReference type="ChEBI" id="CHEBI:17051"/>
    </reaction>
    <physiologicalReaction direction="left-to-right" evidence="8">
        <dbReference type="Rhea" id="RHEA:76160"/>
    </physiologicalReaction>
</comment>
<gene>
    <name evidence="10" type="primary">fluC</name>
    <name evidence="10" type="synonym">crcB</name>
    <name evidence="11" type="ORF">AN965_10825</name>
</gene>
<evidence type="ECO:0000313" key="11">
    <source>
        <dbReference type="EMBL" id="KQL57151.1"/>
    </source>
</evidence>
<evidence type="ECO:0000256" key="5">
    <source>
        <dbReference type="ARBA" id="ARBA00023136"/>
    </source>
</evidence>
<feature type="transmembrane region" description="Helical" evidence="10">
    <location>
        <begin position="35"/>
        <end position="56"/>
    </location>
</feature>
<keyword evidence="10" id="KW-0915">Sodium</keyword>
<evidence type="ECO:0000256" key="10">
    <source>
        <dbReference type="HAMAP-Rule" id="MF_00454"/>
    </source>
</evidence>
<comment type="similarity">
    <text evidence="7 10">Belongs to the fluoride channel Fluc/FEX (TC 1.A.43) family.</text>
</comment>
<reference evidence="11 12" key="1">
    <citation type="submission" date="2015-09" db="EMBL/GenBank/DDBJ databases">
        <title>Genome sequencing project for genomic taxonomy and phylogenomics of Bacillus-like bacteria.</title>
        <authorList>
            <person name="Liu B."/>
            <person name="Wang J."/>
            <person name="Zhu Y."/>
            <person name="Liu G."/>
            <person name="Chen Q."/>
            <person name="Chen Z."/>
            <person name="Lan J."/>
            <person name="Che J."/>
            <person name="Ge C."/>
            <person name="Shi H."/>
            <person name="Pan Z."/>
            <person name="Liu X."/>
        </authorList>
    </citation>
    <scope>NUCLEOTIDE SEQUENCE [LARGE SCALE GENOMIC DNA]</scope>
    <source>
        <strain evidence="11 12">DSM 19153</strain>
    </source>
</reference>
<comment type="function">
    <text evidence="9 10">Fluoride-specific ion channel. Important for reducing fluoride concentration in the cell, thus reducing its toxicity.</text>
</comment>
<comment type="activity regulation">
    <text evidence="10">Na(+) is not transported, but it plays an essential structural role and its presence is essential for fluoride channel function.</text>
</comment>
<keyword evidence="5 10" id="KW-0472">Membrane</keyword>
<comment type="subcellular location">
    <subcellularLocation>
        <location evidence="1 10">Cell membrane</location>
        <topology evidence="1 10">Multi-pass membrane protein</topology>
    </subcellularLocation>
</comment>
<dbReference type="GO" id="GO:0140114">
    <property type="term" value="P:cellular detoxification of fluoride"/>
    <property type="evidence" value="ECO:0007669"/>
    <property type="project" value="UniProtKB-UniRule"/>
</dbReference>
<keyword evidence="10" id="KW-0406">Ion transport</keyword>
<evidence type="ECO:0000256" key="8">
    <source>
        <dbReference type="ARBA" id="ARBA00035585"/>
    </source>
</evidence>
<keyword evidence="12" id="KW-1185">Reference proteome</keyword>
<evidence type="ECO:0000256" key="2">
    <source>
        <dbReference type="ARBA" id="ARBA00022475"/>
    </source>
</evidence>
<feature type="transmembrane region" description="Helical" evidence="10">
    <location>
        <begin position="6"/>
        <end position="28"/>
    </location>
</feature>
<evidence type="ECO:0000256" key="7">
    <source>
        <dbReference type="ARBA" id="ARBA00035120"/>
    </source>
</evidence>
<evidence type="ECO:0000256" key="9">
    <source>
        <dbReference type="ARBA" id="ARBA00049940"/>
    </source>
</evidence>
<feature type="transmembrane region" description="Helical" evidence="10">
    <location>
        <begin position="96"/>
        <end position="117"/>
    </location>
</feature>
<keyword evidence="6 10" id="KW-0407">Ion channel</keyword>
<protein>
    <recommendedName>
        <fullName evidence="10">Fluoride-specific ion channel FluC</fullName>
    </recommendedName>
</protein>
<keyword evidence="10" id="KW-0813">Transport</keyword>
<evidence type="ECO:0000256" key="1">
    <source>
        <dbReference type="ARBA" id="ARBA00004651"/>
    </source>
</evidence>
<comment type="caution">
    <text evidence="11">The sequence shown here is derived from an EMBL/GenBank/DDBJ whole genome shotgun (WGS) entry which is preliminary data.</text>
</comment>
<organism evidence="11 12">
    <name type="scientific">Alkalicoccobacillus plakortidis</name>
    <dbReference type="NCBI Taxonomy" id="444060"/>
    <lineage>
        <taxon>Bacteria</taxon>
        <taxon>Bacillati</taxon>
        <taxon>Bacillota</taxon>
        <taxon>Bacilli</taxon>
        <taxon>Bacillales</taxon>
        <taxon>Bacillaceae</taxon>
        <taxon>Alkalicoccobacillus</taxon>
    </lineage>
</organism>
<keyword evidence="2 10" id="KW-1003">Cell membrane</keyword>
<dbReference type="GO" id="GO:0046872">
    <property type="term" value="F:metal ion binding"/>
    <property type="evidence" value="ECO:0007669"/>
    <property type="project" value="UniProtKB-KW"/>
</dbReference>
<dbReference type="HAMAP" id="MF_00454">
    <property type="entry name" value="FluC"/>
    <property type="match status" value="1"/>
</dbReference>
<evidence type="ECO:0000313" key="12">
    <source>
        <dbReference type="Proteomes" id="UP000051061"/>
    </source>
</evidence>
<dbReference type="GO" id="GO:0062054">
    <property type="term" value="F:fluoride channel activity"/>
    <property type="evidence" value="ECO:0007669"/>
    <property type="project" value="UniProtKB-UniRule"/>
</dbReference>
<dbReference type="GO" id="GO:0005886">
    <property type="term" value="C:plasma membrane"/>
    <property type="evidence" value="ECO:0007669"/>
    <property type="project" value="UniProtKB-SubCell"/>
</dbReference>
<keyword evidence="10" id="KW-0479">Metal-binding</keyword>
<dbReference type="AlphaFoldDB" id="A0A9D5DSB8"/>
<dbReference type="Proteomes" id="UP000051061">
    <property type="component" value="Unassembled WGS sequence"/>
</dbReference>
<feature type="binding site" evidence="10">
    <location>
        <position position="74"/>
    </location>
    <ligand>
        <name>Na(+)</name>
        <dbReference type="ChEBI" id="CHEBI:29101"/>
        <note>structural</note>
    </ligand>
</feature>
<keyword evidence="3 10" id="KW-0812">Transmembrane</keyword>